<evidence type="ECO:0000313" key="3">
    <source>
        <dbReference type="EMBL" id="MBE9608880.1"/>
    </source>
</evidence>
<feature type="domain" description="DUF1835" evidence="1">
    <location>
        <begin position="6"/>
        <end position="111"/>
    </location>
</feature>
<dbReference type="InterPro" id="IPR022123">
    <property type="entry name" value="DUF3658"/>
</dbReference>
<comment type="caution">
    <text evidence="3">The sequence shown here is derived from an EMBL/GenBank/DDBJ whole genome shotgun (WGS) entry which is preliminary data.</text>
</comment>
<evidence type="ECO:0000259" key="2">
    <source>
        <dbReference type="Pfam" id="PF12395"/>
    </source>
</evidence>
<protein>
    <submittedName>
        <fullName evidence="3">DUF1835 domain-containing protein</fullName>
    </submittedName>
</protein>
<dbReference type="RefSeq" id="WP_194115421.1">
    <property type="nucleotide sequence ID" value="NZ_JADFUA010000003.1"/>
</dbReference>
<dbReference type="Pfam" id="PF08874">
    <property type="entry name" value="DUF1835"/>
    <property type="match status" value="1"/>
</dbReference>
<sequence length="254" mass="27985">MNKGPHLILGDCAAGCLRAALPDATVLVARDDLPVGPLADVDSDGVQRAAFWSEVNPFFPYRFADKLAEERALLASLPDALTVWIGNSSGEELMLRRVAWWRQGKPFTLIRVPQIESVFPEGMFALGMCEPAQLQAAAGLGEVLSAQALGVLAAEWETLRQSDGLRSWVNGTFHCASIDSLDDELWLCTGSRWEPAFQAVGEWMGNSQGFFRSDWLGSWRMALLGRAGRVEFAEADPDFSLARSRVRRTPHHRA</sequence>
<dbReference type="Proteomes" id="UP000604481">
    <property type="component" value="Unassembled WGS sequence"/>
</dbReference>
<gene>
    <name evidence="3" type="ORF">INR99_05915</name>
</gene>
<feature type="domain" description="DUF3658" evidence="2">
    <location>
        <begin position="143"/>
        <end position="234"/>
    </location>
</feature>
<dbReference type="EMBL" id="JADFUA010000003">
    <property type="protein sequence ID" value="MBE9608880.1"/>
    <property type="molecule type" value="Genomic_DNA"/>
</dbReference>
<evidence type="ECO:0000259" key="1">
    <source>
        <dbReference type="Pfam" id="PF08874"/>
    </source>
</evidence>
<dbReference type="AlphaFoldDB" id="A0A8J7FIN5"/>
<reference evidence="3 4" key="1">
    <citation type="submission" date="2020-10" db="EMBL/GenBank/DDBJ databases">
        <title>The genome sequence of Chitinilyticum litopenaei 4Y14.</title>
        <authorList>
            <person name="Liu Y."/>
        </authorList>
    </citation>
    <scope>NUCLEOTIDE SEQUENCE [LARGE SCALE GENOMIC DNA]</scope>
    <source>
        <strain evidence="3 4">4Y14</strain>
    </source>
</reference>
<organism evidence="3 4">
    <name type="scientific">Chitinilyticum piscinae</name>
    <dbReference type="NCBI Taxonomy" id="2866724"/>
    <lineage>
        <taxon>Bacteria</taxon>
        <taxon>Pseudomonadati</taxon>
        <taxon>Pseudomonadota</taxon>
        <taxon>Betaproteobacteria</taxon>
        <taxon>Neisseriales</taxon>
        <taxon>Chitinibacteraceae</taxon>
        <taxon>Chitinilyticum</taxon>
    </lineage>
</organism>
<evidence type="ECO:0000313" key="4">
    <source>
        <dbReference type="Proteomes" id="UP000604481"/>
    </source>
</evidence>
<name>A0A8J7FIN5_9NEIS</name>
<dbReference type="Pfam" id="PF12395">
    <property type="entry name" value="DUF3658"/>
    <property type="match status" value="1"/>
</dbReference>
<keyword evidence="4" id="KW-1185">Reference proteome</keyword>
<dbReference type="InterPro" id="IPR014973">
    <property type="entry name" value="DUF1835"/>
</dbReference>
<proteinExistence type="predicted"/>
<accession>A0A8J7FIN5</accession>